<dbReference type="Gene3D" id="3.10.10.10">
    <property type="entry name" value="HIV Type 1 Reverse Transcriptase, subunit A, domain 1"/>
    <property type="match status" value="1"/>
</dbReference>
<dbReference type="Pfam" id="PF24626">
    <property type="entry name" value="SH3_Tf2-1"/>
    <property type="match status" value="1"/>
</dbReference>
<evidence type="ECO:0000256" key="4">
    <source>
        <dbReference type="ARBA" id="ARBA00022759"/>
    </source>
</evidence>
<dbReference type="SUPFAM" id="SSF56672">
    <property type="entry name" value="DNA/RNA polymerases"/>
    <property type="match status" value="1"/>
</dbReference>
<dbReference type="GeneID" id="107027599"/>
<gene>
    <name evidence="9" type="primary">LOC107027599</name>
</gene>
<keyword evidence="1" id="KW-0808">Transferase</keyword>
<dbReference type="CDD" id="cd01647">
    <property type="entry name" value="RT_LTR"/>
    <property type="match status" value="1"/>
</dbReference>
<keyword evidence="3" id="KW-0540">Nuclease</keyword>
<dbReference type="InterPro" id="IPR043128">
    <property type="entry name" value="Rev_trsase/Diguanyl_cyclase"/>
</dbReference>
<reference evidence="9" key="2">
    <citation type="submission" date="2025-08" db="UniProtKB">
        <authorList>
            <consortium name="RefSeq"/>
        </authorList>
    </citation>
    <scope>IDENTIFICATION</scope>
</reference>
<keyword evidence="2" id="KW-0548">Nucleotidyltransferase</keyword>
<dbReference type="InterPro" id="IPR043502">
    <property type="entry name" value="DNA/RNA_pol_sf"/>
</dbReference>
<evidence type="ECO:0000256" key="3">
    <source>
        <dbReference type="ARBA" id="ARBA00022722"/>
    </source>
</evidence>
<dbReference type="InterPro" id="IPR041373">
    <property type="entry name" value="RT_RNaseH"/>
</dbReference>
<dbReference type="Pfam" id="PF00078">
    <property type="entry name" value="RVT_1"/>
    <property type="match status" value="1"/>
</dbReference>
<dbReference type="RefSeq" id="XP_015084212.1">
    <property type="nucleotide sequence ID" value="XM_015228726.1"/>
</dbReference>
<evidence type="ECO:0000256" key="2">
    <source>
        <dbReference type="ARBA" id="ARBA00022695"/>
    </source>
</evidence>
<evidence type="ECO:0000256" key="5">
    <source>
        <dbReference type="ARBA" id="ARBA00022801"/>
    </source>
</evidence>
<dbReference type="InterPro" id="IPR056924">
    <property type="entry name" value="SH3_Tf2-1"/>
</dbReference>
<dbReference type="PANTHER" id="PTHR37984:SF5">
    <property type="entry name" value="PROTEIN NYNRIN-LIKE"/>
    <property type="match status" value="1"/>
</dbReference>
<dbReference type="PANTHER" id="PTHR37984">
    <property type="entry name" value="PROTEIN CBG26694"/>
    <property type="match status" value="1"/>
</dbReference>
<evidence type="ECO:0000259" key="7">
    <source>
        <dbReference type="PROSITE" id="PS50878"/>
    </source>
</evidence>
<protein>
    <submittedName>
        <fullName evidence="9">Uncharacterized protein LOC107027599</fullName>
    </submittedName>
</protein>
<dbReference type="PROSITE" id="PS50878">
    <property type="entry name" value="RT_POL"/>
    <property type="match status" value="1"/>
</dbReference>
<dbReference type="Gene3D" id="3.30.420.10">
    <property type="entry name" value="Ribonuclease H-like superfamily/Ribonuclease H"/>
    <property type="match status" value="1"/>
</dbReference>
<dbReference type="Gene3D" id="3.10.20.370">
    <property type="match status" value="1"/>
</dbReference>
<sequence length="497" mass="56582">MTIKDKFPIPITEDLLDELGGAVIFSKIDLRAGYNQLRMAEEDADKIAFGTLEGHYEFLVMPFGLTNAPSSFQSLMNAVFKPLLRKLVLVFFDDILIYSKDVNAHLVHVEAALISAPGLAMPDFSLPFVVETDASGIGIGVVLMRHPIAYISKSLAPRHQALSVYDRDLLALIFAVTKWSDYLLGRSFVVRTDQNSLKYLLNQHVHTDFQYKKGSENKAADALSRKPDAELLAISLLTPNDTLYQQIKDTWTQDATLQELIVKLQSDGQTEVMNRTVETYLRCFCSDKPLLLPSYLPLAEWWYNTTYHTAIRCTPFEVLYGQKPPIHLPYLVGEAANEMVDRSLEAREAIIELLKFHIRRAQQRMKDLANRHRSDRVFAVDDWVYLKLQPYRQVSVVARPFNKPTTKYYGPYIIDARVGAVAYKLLLPVDVLIHPIFHVSQLKRCHEGPRDISHPPVQQLSSPYYPTPDTILERRLVKKGNKVVCQVLVQWLGLEAD</sequence>
<dbReference type="InterPro" id="IPR050951">
    <property type="entry name" value="Retrovirus_Pol_polyprotein"/>
</dbReference>
<evidence type="ECO:0000256" key="6">
    <source>
        <dbReference type="ARBA" id="ARBA00022918"/>
    </source>
</evidence>
<dbReference type="Pfam" id="PF17917">
    <property type="entry name" value="RT_RNaseH"/>
    <property type="match status" value="1"/>
</dbReference>
<dbReference type="Proteomes" id="UP000694930">
    <property type="component" value="Chromosome 8"/>
</dbReference>
<dbReference type="InterPro" id="IPR012337">
    <property type="entry name" value="RNaseH-like_sf"/>
</dbReference>
<dbReference type="InterPro" id="IPR000477">
    <property type="entry name" value="RT_dom"/>
</dbReference>
<keyword evidence="6" id="KW-0695">RNA-directed DNA polymerase</keyword>
<dbReference type="InterPro" id="IPR036397">
    <property type="entry name" value="RNaseH_sf"/>
</dbReference>
<keyword evidence="8" id="KW-1185">Reference proteome</keyword>
<proteinExistence type="predicted"/>
<evidence type="ECO:0000256" key="1">
    <source>
        <dbReference type="ARBA" id="ARBA00022679"/>
    </source>
</evidence>
<feature type="domain" description="Reverse transcriptase" evidence="7">
    <location>
        <begin position="1"/>
        <end position="141"/>
    </location>
</feature>
<organism evidence="8 9">
    <name type="scientific">Solanum pennellii</name>
    <name type="common">Tomato</name>
    <name type="synonym">Lycopersicon pennellii</name>
    <dbReference type="NCBI Taxonomy" id="28526"/>
    <lineage>
        <taxon>Eukaryota</taxon>
        <taxon>Viridiplantae</taxon>
        <taxon>Streptophyta</taxon>
        <taxon>Embryophyta</taxon>
        <taxon>Tracheophyta</taxon>
        <taxon>Spermatophyta</taxon>
        <taxon>Magnoliopsida</taxon>
        <taxon>eudicotyledons</taxon>
        <taxon>Gunneridae</taxon>
        <taxon>Pentapetalae</taxon>
        <taxon>asterids</taxon>
        <taxon>lamiids</taxon>
        <taxon>Solanales</taxon>
        <taxon>Solanaceae</taxon>
        <taxon>Solanoideae</taxon>
        <taxon>Solaneae</taxon>
        <taxon>Solanum</taxon>
        <taxon>Solanum subgen. Lycopersicon</taxon>
    </lineage>
</organism>
<keyword evidence="5" id="KW-0378">Hydrolase</keyword>
<evidence type="ECO:0000313" key="8">
    <source>
        <dbReference type="Proteomes" id="UP000694930"/>
    </source>
</evidence>
<dbReference type="Gene3D" id="3.30.70.270">
    <property type="match status" value="1"/>
</dbReference>
<dbReference type="SUPFAM" id="SSF53098">
    <property type="entry name" value="Ribonuclease H-like"/>
    <property type="match status" value="1"/>
</dbReference>
<name>A0ABM1HE57_SOLPN</name>
<dbReference type="CDD" id="cd09274">
    <property type="entry name" value="RNase_HI_RT_Ty3"/>
    <property type="match status" value="1"/>
</dbReference>
<evidence type="ECO:0000313" key="9">
    <source>
        <dbReference type="RefSeq" id="XP_015084212.1"/>
    </source>
</evidence>
<accession>A0ABM1HE57</accession>
<keyword evidence="4" id="KW-0255">Endonuclease</keyword>
<reference evidence="8" key="1">
    <citation type="journal article" date="2014" name="Nat. Genet.">
        <title>The genome of the stress-tolerant wild tomato species Solanum pennellii.</title>
        <authorList>
            <person name="Bolger A."/>
            <person name="Scossa F."/>
            <person name="Bolger M.E."/>
            <person name="Lanz C."/>
            <person name="Maumus F."/>
            <person name="Tohge T."/>
            <person name="Quesneville H."/>
            <person name="Alseekh S."/>
            <person name="Sorensen I."/>
            <person name="Lichtenstein G."/>
            <person name="Fich E.A."/>
            <person name="Conte M."/>
            <person name="Keller H."/>
            <person name="Schneeberger K."/>
            <person name="Schwacke R."/>
            <person name="Ofner I."/>
            <person name="Vrebalov J."/>
            <person name="Xu Y."/>
            <person name="Osorio S."/>
            <person name="Aflitos S.A."/>
            <person name="Schijlen E."/>
            <person name="Jimenez-Gomez J.M."/>
            <person name="Ryngajllo M."/>
            <person name="Kimura S."/>
            <person name="Kumar R."/>
            <person name="Koenig D."/>
            <person name="Headland L.R."/>
            <person name="Maloof J.N."/>
            <person name="Sinha N."/>
            <person name="van Ham R.C."/>
            <person name="Lankhorst R.K."/>
            <person name="Mao L."/>
            <person name="Vogel A."/>
            <person name="Arsova B."/>
            <person name="Panstruga R."/>
            <person name="Fei Z."/>
            <person name="Rose J.K."/>
            <person name="Zamir D."/>
            <person name="Carrari F."/>
            <person name="Giovannoni J.J."/>
            <person name="Weigel D."/>
            <person name="Usadel B."/>
            <person name="Fernie A.R."/>
        </authorList>
    </citation>
    <scope>NUCLEOTIDE SEQUENCE [LARGE SCALE GENOMIC DNA]</scope>
    <source>
        <strain evidence="8">cv. LA0716</strain>
    </source>
</reference>